<dbReference type="SUPFAM" id="SSF50494">
    <property type="entry name" value="Trypsin-like serine proteases"/>
    <property type="match status" value="1"/>
</dbReference>
<keyword evidence="1" id="KW-0812">Transmembrane</keyword>
<dbReference type="PANTHER" id="PTHR43019">
    <property type="entry name" value="SERINE ENDOPROTEASE DEGS"/>
    <property type="match status" value="1"/>
</dbReference>
<dbReference type="Proteomes" id="UP000249645">
    <property type="component" value="Unassembled WGS sequence"/>
</dbReference>
<dbReference type="EMBL" id="QFOI01000130">
    <property type="protein sequence ID" value="PZP49051.1"/>
    <property type="molecule type" value="Genomic_DNA"/>
</dbReference>
<dbReference type="PRINTS" id="PR00834">
    <property type="entry name" value="PROTEASES2C"/>
</dbReference>
<feature type="transmembrane region" description="Helical" evidence="1">
    <location>
        <begin position="105"/>
        <end position="125"/>
    </location>
</feature>
<keyword evidence="1" id="KW-1133">Transmembrane helix</keyword>
<evidence type="ECO:0000256" key="1">
    <source>
        <dbReference type="SAM" id="Phobius"/>
    </source>
</evidence>
<keyword evidence="2" id="KW-0378">Hydrolase</keyword>
<dbReference type="PANTHER" id="PTHR43019:SF23">
    <property type="entry name" value="PROTEASE DO-LIKE 5, CHLOROPLASTIC"/>
    <property type="match status" value="1"/>
</dbReference>
<accession>A0A2W5EYI1</accession>
<dbReference type="Gene3D" id="2.40.10.120">
    <property type="match status" value="1"/>
</dbReference>
<proteinExistence type="predicted"/>
<dbReference type="Pfam" id="PF13365">
    <property type="entry name" value="Trypsin_2"/>
    <property type="match status" value="1"/>
</dbReference>
<keyword evidence="1" id="KW-0472">Membrane</keyword>
<name>A0A2W5EYI1_9SPHI</name>
<gene>
    <name evidence="2" type="ORF">DI598_08740</name>
</gene>
<protein>
    <submittedName>
        <fullName evidence="2">Serine protease</fullName>
    </submittedName>
</protein>
<organism evidence="2 3">
    <name type="scientific">Pseudopedobacter saltans</name>
    <dbReference type="NCBI Taxonomy" id="151895"/>
    <lineage>
        <taxon>Bacteria</taxon>
        <taxon>Pseudomonadati</taxon>
        <taxon>Bacteroidota</taxon>
        <taxon>Sphingobacteriia</taxon>
        <taxon>Sphingobacteriales</taxon>
        <taxon>Sphingobacteriaceae</taxon>
        <taxon>Pseudopedobacter</taxon>
    </lineage>
</organism>
<dbReference type="InterPro" id="IPR009003">
    <property type="entry name" value="Peptidase_S1_PA"/>
</dbReference>
<evidence type="ECO:0000313" key="2">
    <source>
        <dbReference type="EMBL" id="PZP49051.1"/>
    </source>
</evidence>
<dbReference type="GO" id="GO:0004252">
    <property type="term" value="F:serine-type endopeptidase activity"/>
    <property type="evidence" value="ECO:0007669"/>
    <property type="project" value="InterPro"/>
</dbReference>
<evidence type="ECO:0000313" key="3">
    <source>
        <dbReference type="Proteomes" id="UP000249645"/>
    </source>
</evidence>
<keyword evidence="2" id="KW-0645">Protease</keyword>
<dbReference type="AlphaFoldDB" id="A0A2W5EYI1"/>
<comment type="caution">
    <text evidence="2">The sequence shown here is derived from an EMBL/GenBank/DDBJ whole genome shotgun (WGS) entry which is preliminary data.</text>
</comment>
<dbReference type="GO" id="GO:0006508">
    <property type="term" value="P:proteolysis"/>
    <property type="evidence" value="ECO:0007669"/>
    <property type="project" value="UniProtKB-KW"/>
</dbReference>
<reference evidence="2 3" key="1">
    <citation type="submission" date="2017-11" db="EMBL/GenBank/DDBJ databases">
        <title>Infants hospitalized years apart are colonized by the same room-sourced microbial strains.</title>
        <authorList>
            <person name="Brooks B."/>
            <person name="Olm M.R."/>
            <person name="Firek B.A."/>
            <person name="Baker R."/>
            <person name="Thomas B.C."/>
            <person name="Morowitz M.J."/>
            <person name="Banfield J.F."/>
        </authorList>
    </citation>
    <scope>NUCLEOTIDE SEQUENCE [LARGE SCALE GENOMIC DNA]</scope>
    <source>
        <strain evidence="2">S2_009_000_R2_76</strain>
    </source>
</reference>
<sequence>MLNENNYTNSLEQSEIWFSSLSKEERSQVMDDINEGNIDLKISDRERSDIRFINAMNSYGDRKSLHQTIQDIYANDNTLVYDTNNVDEPKGKVVNLFSKYKRITAIAACIAGLTALVITVVTLYVSPAKNQTEIQQLSREVEKIKKAQAYQSSKIMEVESKVPKGAVVKSGGSAFLIDGKGYFITNAHVLNGSGAVVVNTKGQEFKTDIVFIDQTRDLAIIKIKDKDFRPIKYLPYGFKKSKLELGQDIFTLGYPRNDIVYNTGYVSSATGYDGDTSSIQVAMVANPGNSGGPLFNKNGEIVGVLSTRETKAEGVSFAIKTNEIFQTLDDWKKTDTSSLDVHSSNSKTLARMSRTEQIKELESYIYLVKVY</sequence>
<dbReference type="InterPro" id="IPR001940">
    <property type="entry name" value="Peptidase_S1C"/>
</dbReference>